<dbReference type="PROSITE" id="PS51257">
    <property type="entry name" value="PROKAR_LIPOPROTEIN"/>
    <property type="match status" value="1"/>
</dbReference>
<organism evidence="3 4">
    <name type="scientific">Clostridium paraputrificum</name>
    <dbReference type="NCBI Taxonomy" id="29363"/>
    <lineage>
        <taxon>Bacteria</taxon>
        <taxon>Bacillati</taxon>
        <taxon>Bacillota</taxon>
        <taxon>Clostridia</taxon>
        <taxon>Eubacteriales</taxon>
        <taxon>Clostridiaceae</taxon>
        <taxon>Clostridium</taxon>
    </lineage>
</organism>
<feature type="chain" id="PRO_5009821061" evidence="1">
    <location>
        <begin position="26"/>
        <end position="334"/>
    </location>
</feature>
<proteinExistence type="predicted"/>
<feature type="signal peptide" evidence="1">
    <location>
        <begin position="1"/>
        <end position="25"/>
    </location>
</feature>
<evidence type="ECO:0000259" key="2">
    <source>
        <dbReference type="Pfam" id="PF09084"/>
    </source>
</evidence>
<dbReference type="AlphaFoldDB" id="A0A174QEQ8"/>
<name>A0A174QEQ8_9CLOT</name>
<dbReference type="eggNOG" id="COG0715">
    <property type="taxonomic scope" value="Bacteria"/>
</dbReference>
<dbReference type="Gene3D" id="3.40.190.10">
    <property type="entry name" value="Periplasmic binding protein-like II"/>
    <property type="match status" value="2"/>
</dbReference>
<evidence type="ECO:0000256" key="1">
    <source>
        <dbReference type="SAM" id="SignalP"/>
    </source>
</evidence>
<accession>A0A174QEQ8</accession>
<dbReference type="InterPro" id="IPR015168">
    <property type="entry name" value="SsuA/THI5"/>
</dbReference>
<sequence length="334" mass="37548">MKKRRMVSIISMALASIMMLSGCGASKKSEGEEGLEKVKVILDWTPNTNHTGIYVAKEKGYFKELGLDVEIIQPSEGSSLQLVAAGKGDFAITYQEDLTYARTSDSPMPVKAIATIIQHNTSGFASPKEKNIETVKDFEGKVYGGFGGPSEKAILQAVMEKAGADFSKLTTVDVGTEDFFIATKNNLDFEWTFEGWTNISAKLRNFDINYIPLRELDERLDYYTPIIASSESTLNEKSDMVKKFMEATSKGYEFAINNPEESAEILVKEVPEIDKDLAVESQKFLAKEYKSDANRWGEMKDSIWDNYTQFMLEYKLINKDMKASEAYTNEFLPK</sequence>
<dbReference type="OrthoDB" id="9815602at2"/>
<gene>
    <name evidence="3" type="ORF">CP373A1_09290</name>
</gene>
<dbReference type="InterPro" id="IPR027939">
    <property type="entry name" value="NMT1/THI5"/>
</dbReference>
<evidence type="ECO:0000313" key="3">
    <source>
        <dbReference type="EMBL" id="OBY10692.1"/>
    </source>
</evidence>
<dbReference type="GO" id="GO:0009228">
    <property type="term" value="P:thiamine biosynthetic process"/>
    <property type="evidence" value="ECO:0007669"/>
    <property type="project" value="InterPro"/>
</dbReference>
<dbReference type="EMBL" id="MAPZ01000019">
    <property type="protein sequence ID" value="OBY10692.1"/>
    <property type="molecule type" value="Genomic_DNA"/>
</dbReference>
<dbReference type="PANTHER" id="PTHR31528">
    <property type="entry name" value="4-AMINO-5-HYDROXYMETHYL-2-METHYLPYRIMIDINE PHOSPHATE SYNTHASE THI11-RELATED"/>
    <property type="match status" value="1"/>
</dbReference>
<evidence type="ECO:0000313" key="4">
    <source>
        <dbReference type="Proteomes" id="UP000092714"/>
    </source>
</evidence>
<keyword evidence="1" id="KW-0732">Signal</keyword>
<protein>
    <submittedName>
        <fullName evidence="3">ABC transporter substrate-binding protein</fullName>
    </submittedName>
</protein>
<dbReference type="RefSeq" id="WP_055183445.1">
    <property type="nucleotide sequence ID" value="NZ_CABHIH010000002.1"/>
</dbReference>
<dbReference type="Pfam" id="PF09084">
    <property type="entry name" value="NMT1"/>
    <property type="match status" value="1"/>
</dbReference>
<dbReference type="Proteomes" id="UP000092714">
    <property type="component" value="Unassembled WGS sequence"/>
</dbReference>
<comment type="caution">
    <text evidence="3">The sequence shown here is derived from an EMBL/GenBank/DDBJ whole genome shotgun (WGS) entry which is preliminary data.</text>
</comment>
<keyword evidence="4" id="KW-1185">Reference proteome</keyword>
<reference evidence="3 4" key="1">
    <citation type="submission" date="2016-06" db="EMBL/GenBank/DDBJ databases">
        <authorList>
            <person name="Kjaerup R.B."/>
            <person name="Dalgaard T.S."/>
            <person name="Juul-Madsen H.R."/>
        </authorList>
    </citation>
    <scope>NUCLEOTIDE SEQUENCE [LARGE SCALE GENOMIC DNA]</scope>
    <source>
        <strain evidence="3 4">373-A1</strain>
    </source>
</reference>
<dbReference type="PANTHER" id="PTHR31528:SF3">
    <property type="entry name" value="THIAMINE BIOSYNTHESIS PROTEIN HI_0357-RELATED"/>
    <property type="match status" value="1"/>
</dbReference>
<dbReference type="SUPFAM" id="SSF53850">
    <property type="entry name" value="Periplasmic binding protein-like II"/>
    <property type="match status" value="1"/>
</dbReference>
<feature type="domain" description="SsuA/THI5-like" evidence="2">
    <location>
        <begin position="47"/>
        <end position="261"/>
    </location>
</feature>